<feature type="transmembrane region" description="Helical" evidence="9">
    <location>
        <begin position="863"/>
        <end position="884"/>
    </location>
</feature>
<feature type="region of interest" description="Disordered" evidence="8">
    <location>
        <begin position="1064"/>
        <end position="1106"/>
    </location>
</feature>
<dbReference type="InterPro" id="IPR045861">
    <property type="entry name" value="CorA_cytoplasmic_dom"/>
</dbReference>
<feature type="domain" description="Proliferating cell nuclear antigen PCNA N-terminal" evidence="10">
    <location>
        <begin position="902"/>
        <end position="1006"/>
    </location>
</feature>
<dbReference type="GO" id="GO:0006298">
    <property type="term" value="P:mismatch repair"/>
    <property type="evidence" value="ECO:0007669"/>
    <property type="project" value="TreeGrafter"/>
</dbReference>
<feature type="compositionally biased region" description="Acidic residues" evidence="8">
    <location>
        <begin position="1076"/>
        <end position="1088"/>
    </location>
</feature>
<keyword evidence="9" id="KW-0472">Membrane</keyword>
<dbReference type="InterPro" id="IPR000730">
    <property type="entry name" value="Pr_cel_nuc_antig"/>
</dbReference>
<dbReference type="GO" id="GO:0019985">
    <property type="term" value="P:translesion synthesis"/>
    <property type="evidence" value="ECO:0007669"/>
    <property type="project" value="TreeGrafter"/>
</dbReference>
<keyword evidence="5 6" id="KW-0539">Nucleus</keyword>
<dbReference type="GO" id="GO:0006272">
    <property type="term" value="P:leading strand elongation"/>
    <property type="evidence" value="ECO:0007669"/>
    <property type="project" value="TreeGrafter"/>
</dbReference>
<evidence type="ECO:0000256" key="4">
    <source>
        <dbReference type="ARBA" id="ARBA00023125"/>
    </source>
</evidence>
<comment type="subcellular location">
    <subcellularLocation>
        <location evidence="1 6">Nucleus</location>
    </subcellularLocation>
</comment>
<feature type="compositionally biased region" description="Basic residues" evidence="8">
    <location>
        <begin position="28"/>
        <end position="42"/>
    </location>
</feature>
<reference evidence="12 13" key="1">
    <citation type="submission" date="2023-03" db="EMBL/GenBank/DDBJ databases">
        <title>Mating type loci evolution in Malassezia.</title>
        <authorList>
            <person name="Coelho M.A."/>
        </authorList>
    </citation>
    <scope>NUCLEOTIDE SEQUENCE [LARGE SCALE GENOMIC DNA]</scope>
    <source>
        <strain evidence="12 13">CBS 9725</strain>
    </source>
</reference>
<dbReference type="GO" id="GO:0003677">
    <property type="term" value="F:DNA binding"/>
    <property type="evidence" value="ECO:0007669"/>
    <property type="project" value="UniProtKB-KW"/>
</dbReference>
<feature type="compositionally biased region" description="Low complexity" evidence="8">
    <location>
        <begin position="176"/>
        <end position="193"/>
    </location>
</feature>
<dbReference type="EMBL" id="CP119943">
    <property type="protein sequence ID" value="WFC97781.1"/>
    <property type="molecule type" value="Genomic_DNA"/>
</dbReference>
<dbReference type="GO" id="GO:0006275">
    <property type="term" value="P:regulation of DNA replication"/>
    <property type="evidence" value="ECO:0007669"/>
    <property type="project" value="InterPro"/>
</dbReference>
<comment type="similarity">
    <text evidence="2 7">Belongs to the PCNA family.</text>
</comment>
<keyword evidence="9" id="KW-0812">Transmembrane</keyword>
<organism evidence="12 13">
    <name type="scientific">Malassezia yamatoensis</name>
    <dbReference type="NCBI Taxonomy" id="253288"/>
    <lineage>
        <taxon>Eukaryota</taxon>
        <taxon>Fungi</taxon>
        <taxon>Dikarya</taxon>
        <taxon>Basidiomycota</taxon>
        <taxon>Ustilaginomycotina</taxon>
        <taxon>Malasseziomycetes</taxon>
        <taxon>Malasseziales</taxon>
        <taxon>Malasseziaceae</taxon>
        <taxon>Malassezia</taxon>
    </lineage>
</organism>
<keyword evidence="4 7" id="KW-0238">DNA-binding</keyword>
<dbReference type="GO" id="GO:0043626">
    <property type="term" value="C:PCNA complex"/>
    <property type="evidence" value="ECO:0007669"/>
    <property type="project" value="TreeGrafter"/>
</dbReference>
<dbReference type="Pfam" id="PF02747">
    <property type="entry name" value="PCNA_C"/>
    <property type="match status" value="2"/>
</dbReference>
<evidence type="ECO:0000256" key="9">
    <source>
        <dbReference type="SAM" id="Phobius"/>
    </source>
</evidence>
<feature type="compositionally biased region" description="Basic and acidic residues" evidence="8">
    <location>
        <begin position="108"/>
        <end position="118"/>
    </location>
</feature>
<dbReference type="HAMAP" id="MF_00317">
    <property type="entry name" value="DNApol_clamp_arch"/>
    <property type="match status" value="1"/>
</dbReference>
<dbReference type="InterPro" id="IPR022649">
    <property type="entry name" value="Pr_cel_nuc_antig_C"/>
</dbReference>
<dbReference type="InterPro" id="IPR046938">
    <property type="entry name" value="DNA_clamp_sf"/>
</dbReference>
<gene>
    <name evidence="12" type="primary">POL30</name>
    <name evidence="12" type="ORF">MYAM1_000500</name>
</gene>
<feature type="compositionally biased region" description="Polar residues" evidence="8">
    <location>
        <begin position="48"/>
        <end position="64"/>
    </location>
</feature>
<comment type="function">
    <text evidence="6">This protein is an auxiliary protein of DNA polymerase delta and is involved in the control of eukaryotic DNA replication by increasing the polymerase's processivity during elongation of the leading strand.</text>
</comment>
<evidence type="ECO:0000259" key="11">
    <source>
        <dbReference type="Pfam" id="PF02747"/>
    </source>
</evidence>
<dbReference type="InterPro" id="IPR044089">
    <property type="entry name" value="Alr1-like"/>
</dbReference>
<sequence length="1176" mass="132756">MMSLAGSDSMAQHLTSKEASEAPEAQWPRKRSFLARLKRSISKKPDTPSLTATTDRTGPVSSPRLTEKAAPESHTHMPVQRLKFANLNAAQIRPEDLPPGYDPNENYRGLDDYVNARRNERRRVRRQNRRSMLANLQHKRSSDEESYSSDSSTSSSSSSSAPLGIARLRAFFGYDSESSSSSSSSDSESSSSNHDSDDDRSVVSSANRSVSEHDGASIISRRSRHIPHEESTITDSPAMNAALSVFTPRLHHVRQAKVRRRAREQRKRDKKYLQKASRKARRNARRLREITGGITEYALYTPMAPDQDAWLVTQSWHTIYQRWHNYFLYHRQLDSHAGDLGAPQESDLNEFRLPSPALPASAAQPTFDYVEKDQSWYDKERDTGQHMSDVPLTPHLRDISAAQDTLRTAPISEDIQISKVPIITEENEILDDDGYENLLGDPMLSLPDKVPHPNDVPPLAEILPPKQSLSSDLQSNPWWLDVRCPTYKDMQELSSLFPLHPLTVEDILKQEPREKVENFDRLGYYFVVLRALDENYFRFIRADRNEVEISPKQIEKDVDRNRLYNVKSSDRETADVQSPIWEIQKDAQNNKEGLDGLNAGSVSLYLVVFSHGVITFHFEDVQKHIDNVRFRLKNHVIPADNNAEWIVHAIYDSVVDAFLPYVTFLAVQESAIEALGNNSTMVDSDTPDRERNKAADLYRGLLSYVFSARKKKSKNKFSTAEALRQSRFVFRLSETREIVTGLFRLLNPKNDVLRGLRKRLSDARSDASDEHIILLYLDDIFDHVSMMVNQLQERDNALAHMHSIFLVSSQTSNKEVQIRMIRYLVIASSVATATLLCQLSTSTFSLNIKIPADAEHDYTYHHYFPFGSIVAFICMVPFILYTYYRFVDRNARRKYERANAPIKDLVEHANFDCNEEGLHLQAMDSSHVALSAVQLRSDGFEEYRCDRPMSIGVAITSLTKVMRSAQNNDILNMRKGDNADSLHLVFEGTSSDRIGEFDLKLMDIDTEHLGIPDTEYDAVVKLSSSEFARICRDLANVGESVKITITKEGVTFSTEGEIGDARMTLKQGSGSAARLDDEDDGGLDDDDADKPSKKRRTDAGSSGAGGGVVPVEIQLEKAVALTFSVQYLVNFTKAAPLSSAVTLHMADKVPLLVEFAFENGHVRYYLAPKLAETDDD</sequence>
<keyword evidence="13" id="KW-1185">Reference proteome</keyword>
<dbReference type="GO" id="GO:0015095">
    <property type="term" value="F:magnesium ion transmembrane transporter activity"/>
    <property type="evidence" value="ECO:0007669"/>
    <property type="project" value="InterPro"/>
</dbReference>
<evidence type="ECO:0000256" key="7">
    <source>
        <dbReference type="RuleBase" id="RU003671"/>
    </source>
</evidence>
<dbReference type="Proteomes" id="UP001219567">
    <property type="component" value="Chromosome 1"/>
</dbReference>
<dbReference type="SUPFAM" id="SSF55979">
    <property type="entry name" value="DNA clamp"/>
    <property type="match status" value="2"/>
</dbReference>
<dbReference type="Gene3D" id="3.30.460.20">
    <property type="entry name" value="CorA soluble domain-like"/>
    <property type="match status" value="1"/>
</dbReference>
<dbReference type="Gene3D" id="3.70.10.10">
    <property type="match status" value="1"/>
</dbReference>
<dbReference type="CDD" id="cd12829">
    <property type="entry name" value="Alr1p-like"/>
    <property type="match status" value="1"/>
</dbReference>
<feature type="compositionally biased region" description="Basic residues" evidence="8">
    <location>
        <begin position="254"/>
        <end position="270"/>
    </location>
</feature>
<feature type="region of interest" description="Disordered" evidence="8">
    <location>
        <begin position="254"/>
        <end position="284"/>
    </location>
</feature>
<feature type="domain" description="Proliferating cell nuclear antigen PCNA C-terminal" evidence="11">
    <location>
        <begin position="1111"/>
        <end position="1169"/>
    </location>
</feature>
<evidence type="ECO:0000313" key="13">
    <source>
        <dbReference type="Proteomes" id="UP001219567"/>
    </source>
</evidence>
<protein>
    <recommendedName>
        <fullName evidence="6">DNA sliding clamp PCNA</fullName>
    </recommendedName>
</protein>
<dbReference type="Pfam" id="PF00705">
    <property type="entry name" value="PCNA_N"/>
    <property type="match status" value="1"/>
</dbReference>
<dbReference type="PANTHER" id="PTHR11352">
    <property type="entry name" value="PROLIFERATING CELL NUCLEAR ANTIGEN"/>
    <property type="match status" value="1"/>
</dbReference>
<keyword evidence="3 7" id="KW-0235">DNA replication</keyword>
<evidence type="ECO:0000313" key="12">
    <source>
        <dbReference type="EMBL" id="WFC97781.1"/>
    </source>
</evidence>
<dbReference type="InterPro" id="IPR022648">
    <property type="entry name" value="Pr_cel_nuc_antig_N"/>
</dbReference>
<proteinExistence type="inferred from homology"/>
<evidence type="ECO:0000256" key="5">
    <source>
        <dbReference type="ARBA" id="ARBA00023242"/>
    </source>
</evidence>
<dbReference type="Gene3D" id="1.20.58.340">
    <property type="entry name" value="Magnesium transport protein CorA, transmembrane region"/>
    <property type="match status" value="1"/>
</dbReference>
<dbReference type="GO" id="GO:0030337">
    <property type="term" value="F:DNA polymerase processivity factor activity"/>
    <property type="evidence" value="ECO:0007669"/>
    <property type="project" value="InterPro"/>
</dbReference>
<name>A0AAJ6CHF6_9BASI</name>
<feature type="compositionally biased region" description="Low complexity" evidence="8">
    <location>
        <begin position="148"/>
        <end position="160"/>
    </location>
</feature>
<dbReference type="PRINTS" id="PR00339">
    <property type="entry name" value="PCNACYCLIN"/>
</dbReference>
<evidence type="ECO:0000259" key="10">
    <source>
        <dbReference type="Pfam" id="PF00705"/>
    </source>
</evidence>
<accession>A0AAJ6CHF6</accession>
<feature type="domain" description="Proliferating cell nuclear antigen PCNA C-terminal" evidence="11">
    <location>
        <begin position="1010"/>
        <end position="1069"/>
    </location>
</feature>
<dbReference type="PANTHER" id="PTHR11352:SF0">
    <property type="entry name" value="PROLIFERATING CELL NUCLEAR ANTIGEN"/>
    <property type="match status" value="1"/>
</dbReference>
<feature type="compositionally biased region" description="Basic and acidic residues" evidence="8">
    <location>
        <begin position="65"/>
        <end position="75"/>
    </location>
</feature>
<keyword evidence="9" id="KW-1133">Transmembrane helix</keyword>
<feature type="region of interest" description="Disordered" evidence="8">
    <location>
        <begin position="93"/>
        <end position="161"/>
    </location>
</feature>
<evidence type="ECO:0000256" key="3">
    <source>
        <dbReference type="ARBA" id="ARBA00022705"/>
    </source>
</evidence>
<feature type="region of interest" description="Disordered" evidence="8">
    <location>
        <begin position="1"/>
        <end position="80"/>
    </location>
</feature>
<feature type="region of interest" description="Disordered" evidence="8">
    <location>
        <begin position="176"/>
        <end position="236"/>
    </location>
</feature>
<dbReference type="FunFam" id="3.70.10.10:FF:000001">
    <property type="entry name" value="Proliferating cell nuclear antigen"/>
    <property type="match status" value="1"/>
</dbReference>
<evidence type="ECO:0000256" key="6">
    <source>
        <dbReference type="RuleBase" id="RU000641"/>
    </source>
</evidence>
<dbReference type="InterPro" id="IPR022659">
    <property type="entry name" value="Pr_cel_nuc_antig_CS"/>
</dbReference>
<evidence type="ECO:0000256" key="1">
    <source>
        <dbReference type="ARBA" id="ARBA00004123"/>
    </source>
</evidence>
<feature type="compositionally biased region" description="Basic residues" evidence="8">
    <location>
        <begin position="119"/>
        <end position="129"/>
    </location>
</feature>
<dbReference type="SUPFAM" id="SSF143865">
    <property type="entry name" value="CorA soluble domain-like"/>
    <property type="match status" value="1"/>
</dbReference>
<dbReference type="NCBIfam" id="TIGR00590">
    <property type="entry name" value="pcna"/>
    <property type="match status" value="1"/>
</dbReference>
<dbReference type="PROSITE" id="PS00293">
    <property type="entry name" value="PCNA_2"/>
    <property type="match status" value="1"/>
</dbReference>
<dbReference type="CDD" id="cd00577">
    <property type="entry name" value="PCNA"/>
    <property type="match status" value="1"/>
</dbReference>
<dbReference type="AlphaFoldDB" id="A0AAJ6CHF6"/>
<evidence type="ECO:0000256" key="8">
    <source>
        <dbReference type="SAM" id="MobiDB-lite"/>
    </source>
</evidence>
<evidence type="ECO:0000256" key="2">
    <source>
        <dbReference type="ARBA" id="ARBA00010462"/>
    </source>
</evidence>